<evidence type="ECO:0000313" key="2">
    <source>
        <dbReference type="EMBL" id="KRY74622.1"/>
    </source>
</evidence>
<reference evidence="5 6" key="1">
    <citation type="submission" date="2015-01" db="EMBL/GenBank/DDBJ databases">
        <title>Evolution of Trichinella species and genotypes.</title>
        <authorList>
            <person name="Korhonen P.K."/>
            <person name="Edoardo P."/>
            <person name="Giuseppe L.R."/>
            <person name="Gasser R.B."/>
        </authorList>
    </citation>
    <scope>NUCLEOTIDE SEQUENCE [LARGE SCALE GENOMIC DNA]</scope>
    <source>
        <strain evidence="2">ISS13</strain>
        <strain evidence="4">ISS176</strain>
        <strain evidence="3">ISS588</strain>
    </source>
</reference>
<proteinExistence type="predicted"/>
<evidence type="ECO:0000313" key="6">
    <source>
        <dbReference type="Proteomes" id="UP000054805"/>
    </source>
</evidence>
<dbReference type="EMBL" id="JYDV01000032">
    <property type="protein sequence ID" value="KRZ39834.1"/>
    <property type="molecule type" value="Genomic_DNA"/>
</dbReference>
<dbReference type="EMBL" id="JYDS01000137">
    <property type="protein sequence ID" value="KRZ23731.1"/>
    <property type="molecule type" value="Genomic_DNA"/>
</dbReference>
<gene>
    <name evidence="2" type="ORF">T4A_1845</name>
    <name evidence="3" type="ORF">T4B_7581</name>
    <name evidence="4" type="ORF">T4C_1315</name>
</gene>
<dbReference type="AlphaFoldDB" id="A0A0V1ILN1"/>
<name>A0A0V1ILN1_TRIPS</name>
<protein>
    <recommendedName>
        <fullName evidence="7">Integrase zinc-binding domain-containing protein</fullName>
    </recommendedName>
</protein>
<evidence type="ECO:0000313" key="3">
    <source>
        <dbReference type="EMBL" id="KRZ23731.1"/>
    </source>
</evidence>
<organism evidence="3 6">
    <name type="scientific">Trichinella pseudospiralis</name>
    <name type="common">Parasitic roundworm</name>
    <dbReference type="NCBI Taxonomy" id="6337"/>
    <lineage>
        <taxon>Eukaryota</taxon>
        <taxon>Metazoa</taxon>
        <taxon>Ecdysozoa</taxon>
        <taxon>Nematoda</taxon>
        <taxon>Enoplea</taxon>
        <taxon>Dorylaimia</taxon>
        <taxon>Trichinellida</taxon>
        <taxon>Trichinellidae</taxon>
        <taxon>Trichinella</taxon>
    </lineage>
</organism>
<evidence type="ECO:0008006" key="7">
    <source>
        <dbReference type="Google" id="ProtNLM"/>
    </source>
</evidence>
<evidence type="ECO:0000313" key="5">
    <source>
        <dbReference type="Proteomes" id="UP000054632"/>
    </source>
</evidence>
<dbReference type="Proteomes" id="UP000054632">
    <property type="component" value="Unassembled WGS sequence"/>
</dbReference>
<evidence type="ECO:0000313" key="4">
    <source>
        <dbReference type="EMBL" id="KRZ39834.1"/>
    </source>
</evidence>
<accession>A0A0V1ILN1</accession>
<comment type="caution">
    <text evidence="3">The sequence shown here is derived from an EMBL/GenBank/DDBJ whole genome shotgun (WGS) entry which is preliminary data.</text>
</comment>
<evidence type="ECO:0000256" key="1">
    <source>
        <dbReference type="SAM" id="MobiDB-lite"/>
    </source>
</evidence>
<dbReference type="Proteomes" id="UP000054805">
    <property type="component" value="Unassembled WGS sequence"/>
</dbReference>
<dbReference type="Proteomes" id="UP000054826">
    <property type="component" value="Unassembled WGS sequence"/>
</dbReference>
<feature type="region of interest" description="Disordered" evidence="1">
    <location>
        <begin position="29"/>
        <end position="50"/>
    </location>
</feature>
<dbReference type="EMBL" id="JYDR01000024">
    <property type="protein sequence ID" value="KRY74622.1"/>
    <property type="molecule type" value="Genomic_DNA"/>
</dbReference>
<keyword evidence="6" id="KW-1185">Reference proteome</keyword>
<sequence length="150" mass="17187">MDANCGKLMDTVGPEKIVLAKASDSLERRPLLENNHNSQSDPLRVPASPDAVKTHRHSSGWVCVETGADFPFHLRQHYARTNQTLVIFRHHFWILEGRSQVKRVIRECLICQCASARLVYLRMATLSRERVVQVPAFSHTKMNLIRLLFV</sequence>